<organism evidence="1 2">
    <name type="scientific">Ulvibacterium marinum</name>
    <dbReference type="NCBI Taxonomy" id="2419782"/>
    <lineage>
        <taxon>Bacteria</taxon>
        <taxon>Pseudomonadati</taxon>
        <taxon>Bacteroidota</taxon>
        <taxon>Flavobacteriia</taxon>
        <taxon>Flavobacteriales</taxon>
        <taxon>Flavobacteriaceae</taxon>
        <taxon>Ulvibacterium</taxon>
    </lineage>
</organism>
<dbReference type="OrthoDB" id="1342918at2"/>
<comment type="caution">
    <text evidence="1">The sequence shown here is derived from an EMBL/GenBank/DDBJ whole genome shotgun (WGS) entry which is preliminary data.</text>
</comment>
<proteinExistence type="predicted"/>
<dbReference type="EMBL" id="RBCJ01000002">
    <property type="protein sequence ID" value="RKN81415.1"/>
    <property type="molecule type" value="Genomic_DNA"/>
</dbReference>
<evidence type="ECO:0000313" key="2">
    <source>
        <dbReference type="Proteomes" id="UP000276603"/>
    </source>
</evidence>
<dbReference type="RefSeq" id="WP_120711573.1">
    <property type="nucleotide sequence ID" value="NZ_RBCJ01000002.1"/>
</dbReference>
<accession>A0A3B0C515</accession>
<name>A0A3B0C515_9FLAO</name>
<keyword evidence="2" id="KW-1185">Reference proteome</keyword>
<dbReference type="Proteomes" id="UP000276603">
    <property type="component" value="Unassembled WGS sequence"/>
</dbReference>
<evidence type="ECO:0000313" key="1">
    <source>
        <dbReference type="EMBL" id="RKN81415.1"/>
    </source>
</evidence>
<reference evidence="1 2" key="1">
    <citation type="submission" date="2018-10" db="EMBL/GenBank/DDBJ databases">
        <title>Ulvibacterium marinum gen. nov., sp. nov., a novel marine bacterium of the family Flavobacteriaceae, isolated from a culture of the green alga Ulva prolifera.</title>
        <authorList>
            <person name="Zhang Z."/>
        </authorList>
    </citation>
    <scope>NUCLEOTIDE SEQUENCE [LARGE SCALE GENOMIC DNA]</scope>
    <source>
        <strain evidence="1 2">CCMM003</strain>
    </source>
</reference>
<dbReference type="PROSITE" id="PS51257">
    <property type="entry name" value="PROKAR_LIPOPROTEIN"/>
    <property type="match status" value="1"/>
</dbReference>
<evidence type="ECO:0008006" key="3">
    <source>
        <dbReference type="Google" id="ProtNLM"/>
    </source>
</evidence>
<gene>
    <name evidence="1" type="ORF">D7Z94_10850</name>
</gene>
<dbReference type="AlphaFoldDB" id="A0A3B0C515"/>
<sequence length="253" mass="29783">MDRFKIVILTLLCLIIVSCKTEEPRFPMQKRYWDTNDYKKVTLELNFGYDDDEKLPSFKDPETRAIVEKLTDHQNYEVVLDDEQLGLKHRNGVATEFFRHWRDMQDIYQARDLQDKYLYDVELLRVWQFGLGLQLKYFKLGNDNIKASSDDPNSVRAQNNINTNISTLISNFNIYLDEINNENSFSEEGKELLAEGINKYFTRLIELYPDANFNLLERKIDLLNKKCESEKIKNSLSKIKSLIQSISKKDTPS</sequence>
<protein>
    <recommendedName>
        <fullName evidence="3">Lipoprotein</fullName>
    </recommendedName>
</protein>